<accession>A0A6A6J2W9</accession>
<dbReference type="OrthoDB" id="5279705at2759"/>
<evidence type="ECO:0000313" key="3">
    <source>
        <dbReference type="Proteomes" id="UP000800094"/>
    </source>
</evidence>
<name>A0A6A6J2W9_9PLEO</name>
<proteinExistence type="predicted"/>
<dbReference type="GeneID" id="54576415"/>
<organism evidence="2 3">
    <name type="scientific">Trematosphaeria pertusa</name>
    <dbReference type="NCBI Taxonomy" id="390896"/>
    <lineage>
        <taxon>Eukaryota</taxon>
        <taxon>Fungi</taxon>
        <taxon>Dikarya</taxon>
        <taxon>Ascomycota</taxon>
        <taxon>Pezizomycotina</taxon>
        <taxon>Dothideomycetes</taxon>
        <taxon>Pleosporomycetidae</taxon>
        <taxon>Pleosporales</taxon>
        <taxon>Massarineae</taxon>
        <taxon>Trematosphaeriaceae</taxon>
        <taxon>Trematosphaeria</taxon>
    </lineage>
</organism>
<keyword evidence="3" id="KW-1185">Reference proteome</keyword>
<gene>
    <name evidence="2" type="ORF">BU26DRAFT_414770</name>
</gene>
<sequence length="227" mass="26510">MMLTANAFYPQHIYTPPRPSPLSERSANAVPRPFAFNFSMASPVQNEKKTLVPQRAYKPNPVVQMRDAATQRRRDLFFRRVQKDREDKKWDARGEQIQRLDYISERKRWEAEKVRQSPQLADGSIEEEVMEVFKSSYAPSSAPPQEQEVEEADYLLAQEEYELQDLIASMEENQDNASQHYGSDDEDYDQIFMECTSTADMQSRQQQQFQHSNNSLEYADAMDMSED</sequence>
<protein>
    <submittedName>
        <fullName evidence="2">Uncharacterized protein</fullName>
    </submittedName>
</protein>
<dbReference type="EMBL" id="ML987189">
    <property type="protein sequence ID" value="KAF2256687.1"/>
    <property type="molecule type" value="Genomic_DNA"/>
</dbReference>
<reference evidence="2" key="1">
    <citation type="journal article" date="2020" name="Stud. Mycol.">
        <title>101 Dothideomycetes genomes: a test case for predicting lifestyles and emergence of pathogens.</title>
        <authorList>
            <person name="Haridas S."/>
            <person name="Albert R."/>
            <person name="Binder M."/>
            <person name="Bloem J."/>
            <person name="Labutti K."/>
            <person name="Salamov A."/>
            <person name="Andreopoulos B."/>
            <person name="Baker S."/>
            <person name="Barry K."/>
            <person name="Bills G."/>
            <person name="Bluhm B."/>
            <person name="Cannon C."/>
            <person name="Castanera R."/>
            <person name="Culley D."/>
            <person name="Daum C."/>
            <person name="Ezra D."/>
            <person name="Gonzalez J."/>
            <person name="Henrissat B."/>
            <person name="Kuo A."/>
            <person name="Liang C."/>
            <person name="Lipzen A."/>
            <person name="Lutzoni F."/>
            <person name="Magnuson J."/>
            <person name="Mondo S."/>
            <person name="Nolan M."/>
            <person name="Ohm R."/>
            <person name="Pangilinan J."/>
            <person name="Park H.-J."/>
            <person name="Ramirez L."/>
            <person name="Alfaro M."/>
            <person name="Sun H."/>
            <person name="Tritt A."/>
            <person name="Yoshinaga Y."/>
            <person name="Zwiers L.-H."/>
            <person name="Turgeon B."/>
            <person name="Goodwin S."/>
            <person name="Spatafora J."/>
            <person name="Crous P."/>
            <person name="Grigoriev I."/>
        </authorList>
    </citation>
    <scope>NUCLEOTIDE SEQUENCE</scope>
    <source>
        <strain evidence="2">CBS 122368</strain>
    </source>
</reference>
<dbReference type="AlphaFoldDB" id="A0A6A6J2W9"/>
<evidence type="ECO:0000256" key="1">
    <source>
        <dbReference type="SAM" id="MobiDB-lite"/>
    </source>
</evidence>
<dbReference type="Proteomes" id="UP000800094">
    <property type="component" value="Unassembled WGS sequence"/>
</dbReference>
<evidence type="ECO:0000313" key="2">
    <source>
        <dbReference type="EMBL" id="KAF2256687.1"/>
    </source>
</evidence>
<feature type="region of interest" description="Disordered" evidence="1">
    <location>
        <begin position="169"/>
        <end position="227"/>
    </location>
</feature>
<dbReference type="RefSeq" id="XP_033691691.1">
    <property type="nucleotide sequence ID" value="XM_033823085.1"/>
</dbReference>